<keyword evidence="3" id="KW-1185">Reference proteome</keyword>
<accession>A0A919EA90</accession>
<proteinExistence type="predicted"/>
<dbReference type="InterPro" id="IPR010845">
    <property type="entry name" value="FlaF"/>
</dbReference>
<protein>
    <submittedName>
        <fullName evidence="2">Flagellar biosynthesis regulatory protein FlaF</fullName>
    </submittedName>
</protein>
<organism evidence="2 3">
    <name type="scientific">Kordiimonas sediminis</name>
    <dbReference type="NCBI Taxonomy" id="1735581"/>
    <lineage>
        <taxon>Bacteria</taxon>
        <taxon>Pseudomonadati</taxon>
        <taxon>Pseudomonadota</taxon>
        <taxon>Alphaproteobacteria</taxon>
        <taxon>Kordiimonadales</taxon>
        <taxon>Kordiimonadaceae</taxon>
        <taxon>Kordiimonas</taxon>
    </lineage>
</organism>
<dbReference type="RefSeq" id="WP_191253638.1">
    <property type="nucleotide sequence ID" value="NZ_BNCI01000002.1"/>
</dbReference>
<comment type="caution">
    <text evidence="2">The sequence shown here is derived from an EMBL/GenBank/DDBJ whole genome shotgun (WGS) entry which is preliminary data.</text>
</comment>
<keyword evidence="2" id="KW-0966">Cell projection</keyword>
<dbReference type="EMBL" id="BNCI01000002">
    <property type="protein sequence ID" value="GHF29545.1"/>
    <property type="molecule type" value="Genomic_DNA"/>
</dbReference>
<gene>
    <name evidence="2" type="primary">flaF</name>
    <name evidence="2" type="ORF">GCM10017044_26020</name>
</gene>
<feature type="region of interest" description="Disordered" evidence="1">
    <location>
        <begin position="115"/>
        <end position="134"/>
    </location>
</feature>
<reference evidence="2" key="2">
    <citation type="submission" date="2020-09" db="EMBL/GenBank/DDBJ databases">
        <authorList>
            <person name="Sun Q."/>
            <person name="Kim S."/>
        </authorList>
    </citation>
    <scope>NUCLEOTIDE SEQUENCE</scope>
    <source>
        <strain evidence="2">KCTC 42590</strain>
    </source>
</reference>
<dbReference type="Proteomes" id="UP000630923">
    <property type="component" value="Unassembled WGS sequence"/>
</dbReference>
<keyword evidence="2" id="KW-0969">Cilium</keyword>
<dbReference type="NCBIfam" id="NF009435">
    <property type="entry name" value="PRK12794.1"/>
    <property type="match status" value="1"/>
</dbReference>
<evidence type="ECO:0000313" key="2">
    <source>
        <dbReference type="EMBL" id="GHF29545.1"/>
    </source>
</evidence>
<evidence type="ECO:0000313" key="3">
    <source>
        <dbReference type="Proteomes" id="UP000630923"/>
    </source>
</evidence>
<evidence type="ECO:0000256" key="1">
    <source>
        <dbReference type="SAM" id="MobiDB-lite"/>
    </source>
</evidence>
<name>A0A919EA90_9PROT</name>
<dbReference type="GO" id="GO:0044781">
    <property type="term" value="P:bacterial-type flagellum organization"/>
    <property type="evidence" value="ECO:0007669"/>
    <property type="project" value="InterPro"/>
</dbReference>
<reference evidence="2" key="1">
    <citation type="journal article" date="2014" name="Int. J. Syst. Evol. Microbiol.">
        <title>Complete genome sequence of Corynebacterium casei LMG S-19264T (=DSM 44701T), isolated from a smear-ripened cheese.</title>
        <authorList>
            <consortium name="US DOE Joint Genome Institute (JGI-PGF)"/>
            <person name="Walter F."/>
            <person name="Albersmeier A."/>
            <person name="Kalinowski J."/>
            <person name="Ruckert C."/>
        </authorList>
    </citation>
    <scope>NUCLEOTIDE SEQUENCE</scope>
    <source>
        <strain evidence="2">KCTC 42590</strain>
    </source>
</reference>
<dbReference type="AlphaFoldDB" id="A0A919EA90"/>
<keyword evidence="2" id="KW-0282">Flagellum</keyword>
<dbReference type="Pfam" id="PF07309">
    <property type="entry name" value="FlaF"/>
    <property type="match status" value="1"/>
</dbReference>
<sequence length="134" mass="15006">MSYKAYQKTQQQNEDPRQTEYRLFAQVTKALMDAGENPKNITQLADALDWNRRMWSTFSTDCGMEGNGLPPQLRASIVSLSIWVSKHSSLVMRGEESIQDLININKTIMEGLAMQPAAPQPAPPTDYTPTDSSI</sequence>